<comment type="catalytic activity">
    <reaction evidence="1">
        <text>a quinone + NADH + 5 H(+)(in) = a quinol + NAD(+) + 4 H(+)(out)</text>
        <dbReference type="Rhea" id="RHEA:57888"/>
        <dbReference type="ChEBI" id="CHEBI:15378"/>
        <dbReference type="ChEBI" id="CHEBI:24646"/>
        <dbReference type="ChEBI" id="CHEBI:57540"/>
        <dbReference type="ChEBI" id="CHEBI:57945"/>
        <dbReference type="ChEBI" id="CHEBI:132124"/>
    </reaction>
</comment>
<proteinExistence type="inferred from homology"/>
<feature type="transmembrane region" description="Helical" evidence="1">
    <location>
        <begin position="31"/>
        <end position="48"/>
    </location>
</feature>
<dbReference type="AlphaFoldDB" id="A0A160T109"/>
<feature type="transmembrane region" description="Helical" evidence="1">
    <location>
        <begin position="143"/>
        <end position="164"/>
    </location>
</feature>
<dbReference type="RefSeq" id="WP_162292460.1">
    <property type="nucleotide sequence ID" value="NZ_LN890655.1"/>
</dbReference>
<keyword evidence="1" id="KW-0812">Transmembrane</keyword>
<keyword evidence="1" id="KW-1133">Transmembrane helix</keyword>
<keyword evidence="1" id="KW-0472">Membrane</keyword>
<dbReference type="EMBL" id="LN890655">
    <property type="protein sequence ID" value="CUS03671.2"/>
    <property type="molecule type" value="Genomic_DNA"/>
</dbReference>
<dbReference type="InterPro" id="IPR042106">
    <property type="entry name" value="Nuo/plastoQ_OxRdtase_6_NuoJ"/>
</dbReference>
<evidence type="ECO:0000313" key="2">
    <source>
        <dbReference type="EMBL" id="CUS03671.2"/>
    </source>
</evidence>
<dbReference type="KEGG" id="pbf:CFX0092_A1793"/>
<feature type="transmembrane region" description="Helical" evidence="1">
    <location>
        <begin position="97"/>
        <end position="115"/>
    </location>
</feature>
<name>A0A160T109_9CHLR</name>
<keyword evidence="2" id="KW-0560">Oxidoreductase</keyword>
<dbReference type="EC" id="7.1.1.-" evidence="1"/>
<feature type="transmembrane region" description="Helical" evidence="1">
    <location>
        <begin position="54"/>
        <end position="76"/>
    </location>
</feature>
<dbReference type="GO" id="GO:0048038">
    <property type="term" value="F:quinone binding"/>
    <property type="evidence" value="ECO:0007669"/>
    <property type="project" value="UniProtKB-UniRule"/>
</dbReference>
<dbReference type="Gene3D" id="1.20.120.1200">
    <property type="entry name" value="NADH-ubiquinone/plastoquinone oxidoreductase chain 6, subunit NuoJ"/>
    <property type="match status" value="1"/>
</dbReference>
<comment type="function">
    <text evidence="1">NDH-1 shuttles electrons from NADH, via FMN and iron-sulfur (Fe-S) centers, to quinones in the respiratory chain. Couples the redox reaction to proton translocation (for every two electrons transferred, four hydrogen ions are translocated across the cytoplasmic membrane), and thus conserves the redox energy in a proton gradient.</text>
</comment>
<feature type="transmembrane region" description="Helical" evidence="1">
    <location>
        <begin position="6"/>
        <end position="24"/>
    </location>
</feature>
<gene>
    <name evidence="2" type="primary">nuoJ</name>
    <name evidence="2" type="ORF">CFX0092_A1793</name>
</gene>
<sequence>MIHPIPFIFLAAVAVGAALGMLLSRNAVHSALYLVLNFMTVAVFYLALNAPFIALVQITVYAGAIVVLFLFVIMLLGADRLRGAADDVRGGERYHRYTAVALALVLVGVIGYLLLQNDLGGVALSPTIDASPQALGMALFQGYVLPFQVTGVLLLAAIVGVVIFGHTKKGGKENA</sequence>
<dbReference type="Pfam" id="PF00499">
    <property type="entry name" value="Oxidored_q3"/>
    <property type="match status" value="1"/>
</dbReference>
<accession>A0A160T109</accession>
<keyword evidence="1" id="KW-0874">Quinone</keyword>
<protein>
    <recommendedName>
        <fullName evidence="1">NADH-quinone oxidoreductase subunit J</fullName>
        <ecNumber evidence="1">7.1.1.-</ecNumber>
    </recommendedName>
</protein>
<organism evidence="2 3">
    <name type="scientific">Candidatus Promineifilum breve</name>
    <dbReference type="NCBI Taxonomy" id="1806508"/>
    <lineage>
        <taxon>Bacteria</taxon>
        <taxon>Bacillati</taxon>
        <taxon>Chloroflexota</taxon>
        <taxon>Ardenticatenia</taxon>
        <taxon>Candidatus Promineifilales</taxon>
        <taxon>Candidatus Promineifilaceae</taxon>
        <taxon>Candidatus Promineifilum</taxon>
    </lineage>
</organism>
<keyword evidence="1" id="KW-1003">Cell membrane</keyword>
<comment type="similarity">
    <text evidence="1">Belongs to the complex I subunit 6 family.</text>
</comment>
<keyword evidence="3" id="KW-1185">Reference proteome</keyword>
<dbReference type="GO" id="GO:0005886">
    <property type="term" value="C:plasma membrane"/>
    <property type="evidence" value="ECO:0007669"/>
    <property type="project" value="UniProtKB-SubCell"/>
</dbReference>
<comment type="subcellular location">
    <subcellularLocation>
        <location evidence="1">Cell membrane</location>
        <topology evidence="1">Multi-pass membrane protein</topology>
    </subcellularLocation>
</comment>
<keyword evidence="1" id="KW-0520">NAD</keyword>
<evidence type="ECO:0000313" key="3">
    <source>
        <dbReference type="Proteomes" id="UP000215027"/>
    </source>
</evidence>
<dbReference type="GO" id="GO:0008137">
    <property type="term" value="F:NADH dehydrogenase (ubiquinone) activity"/>
    <property type="evidence" value="ECO:0007669"/>
    <property type="project" value="UniProtKB-UniRule"/>
</dbReference>
<evidence type="ECO:0000256" key="1">
    <source>
        <dbReference type="RuleBase" id="RU004429"/>
    </source>
</evidence>
<dbReference type="GO" id="GO:0016491">
    <property type="term" value="F:oxidoreductase activity"/>
    <property type="evidence" value="ECO:0007669"/>
    <property type="project" value="UniProtKB-KW"/>
</dbReference>
<dbReference type="PANTHER" id="PTHR33269:SF19">
    <property type="entry name" value="NADH-QUINONE OXIDOREDUCTASE SUBUNIT J"/>
    <property type="match status" value="1"/>
</dbReference>
<dbReference type="PANTHER" id="PTHR33269">
    <property type="entry name" value="NADH-UBIQUINONE OXIDOREDUCTASE CHAIN 6"/>
    <property type="match status" value="1"/>
</dbReference>
<dbReference type="Proteomes" id="UP000215027">
    <property type="component" value="Chromosome I"/>
</dbReference>
<reference evidence="2" key="1">
    <citation type="submission" date="2016-01" db="EMBL/GenBank/DDBJ databases">
        <authorList>
            <person name="Mcilroy J.S."/>
            <person name="Karst M S."/>
            <person name="Albertsen M."/>
        </authorList>
    </citation>
    <scope>NUCLEOTIDE SEQUENCE</scope>
    <source>
        <strain evidence="2">Cfx-K</strain>
    </source>
</reference>
<dbReference type="InterPro" id="IPR001457">
    <property type="entry name" value="NADH_UbQ/plastoQ_OxRdtase_su6"/>
</dbReference>